<gene>
    <name evidence="6" type="ORF">GCM10025868_22310</name>
</gene>
<evidence type="ECO:0000313" key="6">
    <source>
        <dbReference type="EMBL" id="GMA86981.1"/>
    </source>
</evidence>
<evidence type="ECO:0000256" key="4">
    <source>
        <dbReference type="ARBA" id="ARBA00022833"/>
    </source>
</evidence>
<protein>
    <recommendedName>
        <fullName evidence="5">Peptidase M10 metallopeptidase domain-containing protein</fullName>
    </recommendedName>
</protein>
<evidence type="ECO:0000256" key="2">
    <source>
        <dbReference type="ARBA" id="ARBA00022723"/>
    </source>
</evidence>
<sequence length="116" mass="11532">MLVAWTTPEREPDLAGGVVGLGSGLVAADRSGHGTYVSGALALDTAQISEVLARDPGGHRVSAVVMHEMGHVLGLAHVTDPTQAMAPAASASNTVLGAGDRQGLALLGAGRCAPTL</sequence>
<evidence type="ECO:0000256" key="3">
    <source>
        <dbReference type="ARBA" id="ARBA00022801"/>
    </source>
</evidence>
<name>A0ABQ6JFK5_9ACTN</name>
<keyword evidence="2" id="KW-0479">Metal-binding</keyword>
<dbReference type="InterPro" id="IPR024079">
    <property type="entry name" value="MetalloPept_cat_dom_sf"/>
</dbReference>
<comment type="caution">
    <text evidence="6">The sequence shown here is derived from an EMBL/GenBank/DDBJ whole genome shotgun (WGS) entry which is preliminary data.</text>
</comment>
<reference evidence="7" key="1">
    <citation type="journal article" date="2019" name="Int. J. Syst. Evol. Microbiol.">
        <title>The Global Catalogue of Microorganisms (GCM) 10K type strain sequencing project: providing services to taxonomists for standard genome sequencing and annotation.</title>
        <authorList>
            <consortium name="The Broad Institute Genomics Platform"/>
            <consortium name="The Broad Institute Genome Sequencing Center for Infectious Disease"/>
            <person name="Wu L."/>
            <person name="Ma J."/>
        </authorList>
    </citation>
    <scope>NUCLEOTIDE SEQUENCE [LARGE SCALE GENOMIC DNA]</scope>
    <source>
        <strain evidence="7">NBRC 108730</strain>
    </source>
</reference>
<evidence type="ECO:0000259" key="5">
    <source>
        <dbReference type="Pfam" id="PF00413"/>
    </source>
</evidence>
<dbReference type="InterPro" id="IPR001818">
    <property type="entry name" value="Pept_M10_metallopeptidase"/>
</dbReference>
<keyword evidence="1" id="KW-0645">Protease</keyword>
<feature type="domain" description="Peptidase M10 metallopeptidase" evidence="5">
    <location>
        <begin position="24"/>
        <end position="104"/>
    </location>
</feature>
<dbReference type="Proteomes" id="UP001157017">
    <property type="component" value="Unassembled WGS sequence"/>
</dbReference>
<dbReference type="SUPFAM" id="SSF55486">
    <property type="entry name" value="Metalloproteases ('zincins'), catalytic domain"/>
    <property type="match status" value="1"/>
</dbReference>
<proteinExistence type="predicted"/>
<evidence type="ECO:0000313" key="7">
    <source>
        <dbReference type="Proteomes" id="UP001157017"/>
    </source>
</evidence>
<organism evidence="6 7">
    <name type="scientific">Angustibacter aerolatus</name>
    <dbReference type="NCBI Taxonomy" id="1162965"/>
    <lineage>
        <taxon>Bacteria</taxon>
        <taxon>Bacillati</taxon>
        <taxon>Actinomycetota</taxon>
        <taxon>Actinomycetes</taxon>
        <taxon>Kineosporiales</taxon>
        <taxon>Kineosporiaceae</taxon>
    </lineage>
</organism>
<dbReference type="EMBL" id="BSUZ01000001">
    <property type="protein sequence ID" value="GMA86981.1"/>
    <property type="molecule type" value="Genomic_DNA"/>
</dbReference>
<dbReference type="Gene3D" id="3.40.390.10">
    <property type="entry name" value="Collagenase (Catalytic Domain)"/>
    <property type="match status" value="1"/>
</dbReference>
<evidence type="ECO:0000256" key="1">
    <source>
        <dbReference type="ARBA" id="ARBA00022670"/>
    </source>
</evidence>
<dbReference type="Pfam" id="PF00413">
    <property type="entry name" value="Peptidase_M10"/>
    <property type="match status" value="1"/>
</dbReference>
<accession>A0ABQ6JFK5</accession>
<keyword evidence="3" id="KW-0378">Hydrolase</keyword>
<keyword evidence="4" id="KW-0862">Zinc</keyword>
<keyword evidence="7" id="KW-1185">Reference proteome</keyword>